<evidence type="ECO:0000256" key="1">
    <source>
        <dbReference type="SAM" id="MobiDB-lite"/>
    </source>
</evidence>
<accession>A0A8J5S4B2</accession>
<sequence>MPEGESTHPRWEKVGALRGANEGRTPGAVVEEEDGERAAHYIGSGQGGGIDDGARHGCIGFGGLRIGIESGADSRCNGVGGGVRHRASHGEEEETEGARPSLIPCERNNENVVLIRCVIQG</sequence>
<gene>
    <name evidence="2" type="ORF">GUJ93_ZPchr0005g14436</name>
</gene>
<evidence type="ECO:0000313" key="2">
    <source>
        <dbReference type="EMBL" id="KAG8068675.1"/>
    </source>
</evidence>
<reference evidence="2" key="1">
    <citation type="journal article" date="2021" name="bioRxiv">
        <title>Whole Genome Assembly and Annotation of Northern Wild Rice, Zizania palustris L., Supports a Whole Genome Duplication in the Zizania Genus.</title>
        <authorList>
            <person name="Haas M."/>
            <person name="Kono T."/>
            <person name="Macchietto M."/>
            <person name="Millas R."/>
            <person name="McGilp L."/>
            <person name="Shao M."/>
            <person name="Duquette J."/>
            <person name="Hirsch C.N."/>
            <person name="Kimball J."/>
        </authorList>
    </citation>
    <scope>NUCLEOTIDE SEQUENCE</scope>
    <source>
        <tissue evidence="2">Fresh leaf tissue</tissue>
    </source>
</reference>
<comment type="caution">
    <text evidence="2">The sequence shown here is derived from an EMBL/GenBank/DDBJ whole genome shotgun (WGS) entry which is preliminary data.</text>
</comment>
<dbReference type="Proteomes" id="UP000729402">
    <property type="component" value="Unassembled WGS sequence"/>
</dbReference>
<name>A0A8J5S4B2_ZIZPA</name>
<reference evidence="2" key="2">
    <citation type="submission" date="2021-02" db="EMBL/GenBank/DDBJ databases">
        <authorList>
            <person name="Kimball J.A."/>
            <person name="Haas M.W."/>
            <person name="Macchietto M."/>
            <person name="Kono T."/>
            <person name="Duquette J."/>
            <person name="Shao M."/>
        </authorList>
    </citation>
    <scope>NUCLEOTIDE SEQUENCE</scope>
    <source>
        <tissue evidence="2">Fresh leaf tissue</tissue>
    </source>
</reference>
<dbReference type="EMBL" id="JAAALK010000284">
    <property type="protein sequence ID" value="KAG8068675.1"/>
    <property type="molecule type" value="Genomic_DNA"/>
</dbReference>
<keyword evidence="3" id="KW-1185">Reference proteome</keyword>
<feature type="compositionally biased region" description="Basic and acidic residues" evidence="1">
    <location>
        <begin position="1"/>
        <end position="15"/>
    </location>
</feature>
<evidence type="ECO:0000313" key="3">
    <source>
        <dbReference type="Proteomes" id="UP000729402"/>
    </source>
</evidence>
<feature type="region of interest" description="Disordered" evidence="1">
    <location>
        <begin position="1"/>
        <end position="33"/>
    </location>
</feature>
<protein>
    <submittedName>
        <fullName evidence="2">Uncharacterized protein</fullName>
    </submittedName>
</protein>
<organism evidence="2 3">
    <name type="scientific">Zizania palustris</name>
    <name type="common">Northern wild rice</name>
    <dbReference type="NCBI Taxonomy" id="103762"/>
    <lineage>
        <taxon>Eukaryota</taxon>
        <taxon>Viridiplantae</taxon>
        <taxon>Streptophyta</taxon>
        <taxon>Embryophyta</taxon>
        <taxon>Tracheophyta</taxon>
        <taxon>Spermatophyta</taxon>
        <taxon>Magnoliopsida</taxon>
        <taxon>Liliopsida</taxon>
        <taxon>Poales</taxon>
        <taxon>Poaceae</taxon>
        <taxon>BOP clade</taxon>
        <taxon>Oryzoideae</taxon>
        <taxon>Oryzeae</taxon>
        <taxon>Zizaniinae</taxon>
        <taxon>Zizania</taxon>
    </lineage>
</organism>
<dbReference type="AlphaFoldDB" id="A0A8J5S4B2"/>
<proteinExistence type="predicted"/>